<accession>A0A1C9C865</accession>
<keyword evidence="5 8" id="KW-0411">Iron-sulfur</keyword>
<geneLocation type="plastid" evidence="10"/>
<sequence length="110" mass="12989">MHNYQTNYQNYIKNTIQKHKILAFIKGNKLMPMCGFSNTVIQILNRFNIDYYTVNVLEDEQLKKEIKIYSQWPTIPQVYIDGKFIGGADIILNLYETQQLKELLEKALNN</sequence>
<evidence type="ECO:0000256" key="8">
    <source>
        <dbReference type="PIRSR" id="PIRSR005894-2"/>
    </source>
</evidence>
<dbReference type="Pfam" id="PF00462">
    <property type="entry name" value="Glutaredoxin"/>
    <property type="match status" value="1"/>
</dbReference>
<dbReference type="CDD" id="cd03028">
    <property type="entry name" value="GRX_PICOT_like"/>
    <property type="match status" value="1"/>
</dbReference>
<dbReference type="SUPFAM" id="SSF52833">
    <property type="entry name" value="Thioredoxin-like"/>
    <property type="match status" value="1"/>
</dbReference>
<evidence type="ECO:0000256" key="4">
    <source>
        <dbReference type="ARBA" id="ARBA00023004"/>
    </source>
</evidence>
<protein>
    <recommendedName>
        <fullName evidence="7">Glutaredoxin</fullName>
    </recommendedName>
</protein>
<dbReference type="InterPro" id="IPR036249">
    <property type="entry name" value="Thioredoxin-like_sf"/>
</dbReference>
<dbReference type="GO" id="GO:0051537">
    <property type="term" value="F:2 iron, 2 sulfur cluster binding"/>
    <property type="evidence" value="ECO:0007669"/>
    <property type="project" value="UniProtKB-KW"/>
</dbReference>
<evidence type="ECO:0000256" key="2">
    <source>
        <dbReference type="ARBA" id="ARBA00022714"/>
    </source>
</evidence>
<dbReference type="Gene3D" id="3.40.30.10">
    <property type="entry name" value="Glutaredoxin"/>
    <property type="match status" value="1"/>
</dbReference>
<name>A0A1C9C865_9FLOR</name>
<keyword evidence="6" id="KW-0676">Redox-active center</keyword>
<feature type="domain" description="Glutaredoxin" evidence="9">
    <location>
        <begin position="24"/>
        <end position="85"/>
    </location>
</feature>
<evidence type="ECO:0000313" key="10">
    <source>
        <dbReference type="EMBL" id="AOM64572.1"/>
    </source>
</evidence>
<evidence type="ECO:0000259" key="9">
    <source>
        <dbReference type="Pfam" id="PF00462"/>
    </source>
</evidence>
<evidence type="ECO:0000256" key="7">
    <source>
        <dbReference type="PIRNR" id="PIRNR005894"/>
    </source>
</evidence>
<reference evidence="10" key="1">
    <citation type="journal article" date="2016" name="BMC Biol.">
        <title>Parallel evolution of highly conserved plastid genome architecture in red seaweeds and seed plants.</title>
        <authorList>
            <person name="Lee J."/>
            <person name="Cho C.H."/>
            <person name="Park S.I."/>
            <person name="Choi J.W."/>
            <person name="Song H.S."/>
            <person name="West J.A."/>
            <person name="Bhattacharya D."/>
            <person name="Yoon H.S."/>
        </authorList>
    </citation>
    <scope>NUCLEOTIDE SEQUENCE</scope>
</reference>
<evidence type="ECO:0000256" key="1">
    <source>
        <dbReference type="ARBA" id="ARBA00009630"/>
    </source>
</evidence>
<dbReference type="InterPro" id="IPR002109">
    <property type="entry name" value="Glutaredoxin"/>
</dbReference>
<gene>
    <name evidence="10" type="primary">ycf64</name>
    <name evidence="10" type="ORF">Riqu_093</name>
</gene>
<dbReference type="InterPro" id="IPR014434">
    <property type="entry name" value="Monothiol_GRX"/>
</dbReference>
<keyword evidence="4 8" id="KW-0408">Iron</keyword>
<proteinExistence type="inferred from homology"/>
<dbReference type="PROSITE" id="PS51354">
    <property type="entry name" value="GLUTAREDOXIN_2"/>
    <property type="match status" value="1"/>
</dbReference>
<evidence type="ECO:0000256" key="6">
    <source>
        <dbReference type="ARBA" id="ARBA00023284"/>
    </source>
</evidence>
<dbReference type="NCBIfam" id="TIGR00365">
    <property type="entry name" value="Grx4 family monothiol glutaredoxin"/>
    <property type="match status" value="1"/>
</dbReference>
<dbReference type="PIRSF" id="PIRSF005894">
    <property type="entry name" value="Monothiol_GRX"/>
    <property type="match status" value="1"/>
</dbReference>
<evidence type="ECO:0000256" key="5">
    <source>
        <dbReference type="ARBA" id="ARBA00023014"/>
    </source>
</evidence>
<dbReference type="GO" id="GO:0046872">
    <property type="term" value="F:metal ion binding"/>
    <property type="evidence" value="ECO:0007669"/>
    <property type="project" value="UniProtKB-KW"/>
</dbReference>
<dbReference type="AlphaFoldDB" id="A0A1C9C865"/>
<dbReference type="InterPro" id="IPR033658">
    <property type="entry name" value="GRX_PICOT-like"/>
</dbReference>
<dbReference type="EMBL" id="KX284710">
    <property type="protein sequence ID" value="AOM64572.1"/>
    <property type="molecule type" value="Genomic_DNA"/>
</dbReference>
<comment type="similarity">
    <text evidence="1 7">Belongs to the glutaredoxin family. Monothiol subfamily.</text>
</comment>
<keyword evidence="3 8" id="KW-0479">Metal-binding</keyword>
<feature type="binding site" evidence="8">
    <location>
        <position position="34"/>
    </location>
    <ligand>
        <name>[2Fe-2S] cluster</name>
        <dbReference type="ChEBI" id="CHEBI:190135"/>
        <note>ligand shared between dimeric partners</note>
    </ligand>
</feature>
<dbReference type="FunFam" id="3.40.30.10:FF:000005">
    <property type="entry name" value="Glutaredoxin 5"/>
    <property type="match status" value="1"/>
</dbReference>
<organism evidence="10">
    <name type="scientific">Riquetophycus sp</name>
    <dbReference type="NCBI Taxonomy" id="1897556"/>
    <lineage>
        <taxon>Eukaryota</taxon>
        <taxon>Rhodophyta</taxon>
        <taxon>Florideophyceae</taxon>
        <taxon>Rhodymeniophycidae</taxon>
        <taxon>Peyssonneliales</taxon>
        <taxon>Peyssonneliaceae</taxon>
        <taxon>Riquetophycus</taxon>
    </lineage>
</organism>
<dbReference type="PANTHER" id="PTHR10293">
    <property type="entry name" value="GLUTAREDOXIN FAMILY MEMBER"/>
    <property type="match status" value="1"/>
</dbReference>
<dbReference type="InterPro" id="IPR004480">
    <property type="entry name" value="Monothiol_GRX-rel"/>
</dbReference>
<keyword evidence="10" id="KW-0934">Plastid</keyword>
<dbReference type="GO" id="GO:0015036">
    <property type="term" value="F:disulfide oxidoreductase activity"/>
    <property type="evidence" value="ECO:0007669"/>
    <property type="project" value="InterPro"/>
</dbReference>
<dbReference type="PANTHER" id="PTHR10293:SF72">
    <property type="entry name" value="MONOTHIOL GLUTAREDOXIN-S14, CHLOROPLASTIC"/>
    <property type="match status" value="1"/>
</dbReference>
<evidence type="ECO:0000256" key="3">
    <source>
        <dbReference type="ARBA" id="ARBA00022723"/>
    </source>
</evidence>
<keyword evidence="2 8" id="KW-0001">2Fe-2S</keyword>